<reference evidence="2" key="1">
    <citation type="submission" date="2023-06" db="EMBL/GenBank/DDBJ databases">
        <authorList>
            <person name="Delattre M."/>
        </authorList>
    </citation>
    <scope>NUCLEOTIDE SEQUENCE</scope>
    <source>
        <strain evidence="2">AF72</strain>
    </source>
</reference>
<keyword evidence="1" id="KW-0812">Transmembrane</keyword>
<keyword evidence="3" id="KW-1185">Reference proteome</keyword>
<evidence type="ECO:0000313" key="2">
    <source>
        <dbReference type="EMBL" id="CAJ0569819.1"/>
    </source>
</evidence>
<evidence type="ECO:0000256" key="1">
    <source>
        <dbReference type="SAM" id="Phobius"/>
    </source>
</evidence>
<feature type="transmembrane region" description="Helical" evidence="1">
    <location>
        <begin position="105"/>
        <end position="130"/>
    </location>
</feature>
<comment type="caution">
    <text evidence="2">The sequence shown here is derived from an EMBL/GenBank/DDBJ whole genome shotgun (WGS) entry which is preliminary data.</text>
</comment>
<feature type="transmembrane region" description="Helical" evidence="1">
    <location>
        <begin position="43"/>
        <end position="68"/>
    </location>
</feature>
<proteinExistence type="predicted"/>
<keyword evidence="1" id="KW-0472">Membrane</keyword>
<organism evidence="2 3">
    <name type="scientific">Mesorhabditis spiculigera</name>
    <dbReference type="NCBI Taxonomy" id="96644"/>
    <lineage>
        <taxon>Eukaryota</taxon>
        <taxon>Metazoa</taxon>
        <taxon>Ecdysozoa</taxon>
        <taxon>Nematoda</taxon>
        <taxon>Chromadorea</taxon>
        <taxon>Rhabditida</taxon>
        <taxon>Rhabditina</taxon>
        <taxon>Rhabditomorpha</taxon>
        <taxon>Rhabditoidea</taxon>
        <taxon>Rhabditidae</taxon>
        <taxon>Mesorhabditinae</taxon>
        <taxon>Mesorhabditis</taxon>
    </lineage>
</organism>
<name>A0AA36CIR1_9BILA</name>
<feature type="non-terminal residue" evidence="2">
    <location>
        <position position="1"/>
    </location>
</feature>
<accession>A0AA36CIR1</accession>
<protein>
    <submittedName>
        <fullName evidence="2">Uncharacterized protein</fullName>
    </submittedName>
</protein>
<dbReference type="AlphaFoldDB" id="A0AA36CIR1"/>
<gene>
    <name evidence="2" type="ORF">MSPICULIGERA_LOCUS8278</name>
</gene>
<dbReference type="EMBL" id="CATQJA010002139">
    <property type="protein sequence ID" value="CAJ0569819.1"/>
    <property type="molecule type" value="Genomic_DNA"/>
</dbReference>
<feature type="transmembrane region" description="Helical" evidence="1">
    <location>
        <begin position="151"/>
        <end position="169"/>
    </location>
</feature>
<dbReference type="Proteomes" id="UP001177023">
    <property type="component" value="Unassembled WGS sequence"/>
</dbReference>
<feature type="transmembrane region" description="Helical" evidence="1">
    <location>
        <begin position="80"/>
        <end position="99"/>
    </location>
</feature>
<sequence length="202" mass="23575">MFYPPILGLPTWLWKASTHHPLAPVEARNYGCWCTCRTSKCGFIIMIILWSIYTVFMLTALTFAVLAIHPADYANIVTRLEFWALFCAIIDTFFGIRAIQTQKPAWMQLFLIAWTLITVIHTALLIYICIYERKGSGRIFPDHLGHLKDGYAWPVLLVSGIILAFYHTFMSLHFVSYYHYIRDCQLQLEQQHDQMQSIQTYK</sequence>
<keyword evidence="1" id="KW-1133">Transmembrane helix</keyword>
<evidence type="ECO:0000313" key="3">
    <source>
        <dbReference type="Proteomes" id="UP001177023"/>
    </source>
</evidence>